<name>A0A1W1UJ43_DESTI</name>
<evidence type="ECO:0000256" key="6">
    <source>
        <dbReference type="ARBA" id="ARBA00022695"/>
    </source>
</evidence>
<dbReference type="Gene3D" id="3.30.70.270">
    <property type="match status" value="1"/>
</dbReference>
<dbReference type="InterPro" id="IPR053848">
    <property type="entry name" value="IMS_HHH_1"/>
</dbReference>
<dbReference type="InterPro" id="IPR050116">
    <property type="entry name" value="DNA_polymerase-Y"/>
</dbReference>
<dbReference type="Pfam" id="PF00817">
    <property type="entry name" value="IMS"/>
    <property type="match status" value="1"/>
</dbReference>
<keyword evidence="11 15" id="KW-0239">DNA-directed DNA polymerase</keyword>
<dbReference type="InterPro" id="IPR017961">
    <property type="entry name" value="DNA_pol_Y-fam_little_finger"/>
</dbReference>
<dbReference type="Pfam" id="PF11799">
    <property type="entry name" value="IMS_C"/>
    <property type="match status" value="1"/>
</dbReference>
<keyword evidence="13 15" id="KW-0234">DNA repair</keyword>
<feature type="site" description="Substrate discrimination" evidence="15">
    <location>
        <position position="14"/>
    </location>
</feature>
<evidence type="ECO:0000256" key="8">
    <source>
        <dbReference type="ARBA" id="ARBA00022723"/>
    </source>
</evidence>
<keyword evidence="9 15" id="KW-0227">DNA damage</keyword>
<comment type="subcellular location">
    <subcellularLocation>
        <location evidence="1 15">Cytoplasm</location>
    </subcellularLocation>
</comment>
<feature type="binding site" evidence="15">
    <location>
        <position position="105"/>
    </location>
    <ligand>
        <name>Mg(2+)</name>
        <dbReference type="ChEBI" id="CHEBI:18420"/>
    </ligand>
</feature>
<evidence type="ECO:0000313" key="17">
    <source>
        <dbReference type="EMBL" id="SMB81059.1"/>
    </source>
</evidence>
<evidence type="ECO:0000256" key="15">
    <source>
        <dbReference type="HAMAP-Rule" id="MF_01113"/>
    </source>
</evidence>
<keyword evidence="8 15" id="KW-0479">Metal-binding</keyword>
<dbReference type="PANTHER" id="PTHR11076:SF35">
    <property type="entry name" value="DNA REPAIR PROTEIN HOMOLOG YOBH"/>
    <property type="match status" value="1"/>
</dbReference>
<dbReference type="PROSITE" id="PS50173">
    <property type="entry name" value="UMUC"/>
    <property type="match status" value="1"/>
</dbReference>
<dbReference type="InterPro" id="IPR043128">
    <property type="entry name" value="Rev_trsase/Diguanyl_cyclase"/>
</dbReference>
<feature type="domain" description="UmuC" evidence="16">
    <location>
        <begin position="5"/>
        <end position="187"/>
    </location>
</feature>
<evidence type="ECO:0000256" key="13">
    <source>
        <dbReference type="ARBA" id="ARBA00023204"/>
    </source>
</evidence>
<proteinExistence type="inferred from homology"/>
<dbReference type="GO" id="GO:0005829">
    <property type="term" value="C:cytosol"/>
    <property type="evidence" value="ECO:0007669"/>
    <property type="project" value="TreeGrafter"/>
</dbReference>
<keyword evidence="12 15" id="KW-0238">DNA-binding</keyword>
<dbReference type="GO" id="GO:0003887">
    <property type="term" value="F:DNA-directed DNA polymerase activity"/>
    <property type="evidence" value="ECO:0007669"/>
    <property type="project" value="UniProtKB-UniRule"/>
</dbReference>
<comment type="similarity">
    <text evidence="2 15">Belongs to the DNA polymerase type-Y family.</text>
</comment>
<dbReference type="OrthoDB" id="9808813at2"/>
<evidence type="ECO:0000259" key="16">
    <source>
        <dbReference type="PROSITE" id="PS50173"/>
    </source>
</evidence>
<dbReference type="CDD" id="cd03586">
    <property type="entry name" value="PolY_Pol_IV_kappa"/>
    <property type="match status" value="1"/>
</dbReference>
<dbReference type="SUPFAM" id="SSF100879">
    <property type="entry name" value="Lesion bypass DNA polymerase (Y-family), little finger domain"/>
    <property type="match status" value="1"/>
</dbReference>
<dbReference type="SUPFAM" id="SSF56672">
    <property type="entry name" value="DNA/RNA polymerases"/>
    <property type="match status" value="1"/>
</dbReference>
<feature type="active site" evidence="15">
    <location>
        <position position="106"/>
    </location>
</feature>
<evidence type="ECO:0000256" key="5">
    <source>
        <dbReference type="ARBA" id="ARBA00022679"/>
    </source>
</evidence>
<feature type="binding site" evidence="15">
    <location>
        <position position="9"/>
    </location>
    <ligand>
        <name>Mg(2+)</name>
        <dbReference type="ChEBI" id="CHEBI:18420"/>
    </ligand>
</feature>
<keyword evidence="3 15" id="KW-0515">Mutator protein</keyword>
<dbReference type="Gene3D" id="3.40.1170.60">
    <property type="match status" value="1"/>
</dbReference>
<keyword evidence="7 15" id="KW-0235">DNA replication</keyword>
<evidence type="ECO:0000256" key="7">
    <source>
        <dbReference type="ARBA" id="ARBA00022705"/>
    </source>
</evidence>
<dbReference type="InterPro" id="IPR001126">
    <property type="entry name" value="UmuC"/>
</dbReference>
<evidence type="ECO:0000256" key="12">
    <source>
        <dbReference type="ARBA" id="ARBA00023125"/>
    </source>
</evidence>
<dbReference type="RefSeq" id="WP_084052062.1">
    <property type="nucleotide sequence ID" value="NZ_FWWT01000006.1"/>
</dbReference>
<dbReference type="InterPro" id="IPR022880">
    <property type="entry name" value="DNApol_IV"/>
</dbReference>
<keyword evidence="6 15" id="KW-0548">Nucleotidyltransferase</keyword>
<gene>
    <name evidence="15" type="primary">dinB</name>
    <name evidence="17" type="ORF">SAMN00017405_2031</name>
</gene>
<evidence type="ECO:0000256" key="10">
    <source>
        <dbReference type="ARBA" id="ARBA00022842"/>
    </source>
</evidence>
<dbReference type="GO" id="GO:0006281">
    <property type="term" value="P:DNA repair"/>
    <property type="evidence" value="ECO:0007669"/>
    <property type="project" value="UniProtKB-UniRule"/>
</dbReference>
<dbReference type="InterPro" id="IPR036775">
    <property type="entry name" value="DNA_pol_Y-fam_lit_finger_sf"/>
</dbReference>
<evidence type="ECO:0000256" key="4">
    <source>
        <dbReference type="ARBA" id="ARBA00022490"/>
    </source>
</evidence>
<keyword evidence="4 15" id="KW-0963">Cytoplasm</keyword>
<organism evidence="17 18">
    <name type="scientific">Desulfonispora thiosulfatigenes DSM 11270</name>
    <dbReference type="NCBI Taxonomy" id="656914"/>
    <lineage>
        <taxon>Bacteria</taxon>
        <taxon>Bacillati</taxon>
        <taxon>Bacillota</taxon>
        <taxon>Clostridia</taxon>
        <taxon>Eubacteriales</taxon>
        <taxon>Peptococcaceae</taxon>
        <taxon>Desulfonispora</taxon>
    </lineage>
</organism>
<protein>
    <recommendedName>
        <fullName evidence="15">DNA polymerase IV</fullName>
        <shortName evidence="15">Pol IV</shortName>
        <ecNumber evidence="15">2.7.7.7</ecNumber>
    </recommendedName>
</protein>
<evidence type="ECO:0000256" key="14">
    <source>
        <dbReference type="ARBA" id="ARBA00049244"/>
    </source>
</evidence>
<dbReference type="InterPro" id="IPR043502">
    <property type="entry name" value="DNA/RNA_pol_sf"/>
</dbReference>
<dbReference type="GO" id="GO:0000287">
    <property type="term" value="F:magnesium ion binding"/>
    <property type="evidence" value="ECO:0007669"/>
    <property type="project" value="UniProtKB-UniRule"/>
</dbReference>
<keyword evidence="10 15" id="KW-0460">Magnesium</keyword>
<dbReference type="PANTHER" id="PTHR11076">
    <property type="entry name" value="DNA REPAIR POLYMERASE UMUC / TRANSFERASE FAMILY MEMBER"/>
    <property type="match status" value="1"/>
</dbReference>
<dbReference type="GO" id="GO:0003684">
    <property type="term" value="F:damaged DNA binding"/>
    <property type="evidence" value="ECO:0007669"/>
    <property type="project" value="InterPro"/>
</dbReference>
<dbReference type="AlphaFoldDB" id="A0A1W1UJ43"/>
<dbReference type="Gene3D" id="1.10.150.20">
    <property type="entry name" value="5' to 3' exonuclease, C-terminal subdomain"/>
    <property type="match status" value="1"/>
</dbReference>
<comment type="function">
    <text evidence="15">Poorly processive, error-prone DNA polymerase involved in untargeted mutagenesis. Copies undamaged DNA at stalled replication forks, which arise in vivo from mismatched or misaligned primer ends. These misaligned primers can be extended by PolIV. Exhibits no 3'-5' exonuclease (proofreading) activity. May be involved in translesional synthesis, in conjunction with the beta clamp from PolIII.</text>
</comment>
<dbReference type="Gene3D" id="3.30.1490.100">
    <property type="entry name" value="DNA polymerase, Y-family, little finger domain"/>
    <property type="match status" value="1"/>
</dbReference>
<dbReference type="HAMAP" id="MF_01113">
    <property type="entry name" value="DNApol_IV"/>
    <property type="match status" value="1"/>
</dbReference>
<keyword evidence="5 15" id="KW-0808">Transferase</keyword>
<evidence type="ECO:0000256" key="9">
    <source>
        <dbReference type="ARBA" id="ARBA00022763"/>
    </source>
</evidence>
<dbReference type="GO" id="GO:0006261">
    <property type="term" value="P:DNA-templated DNA replication"/>
    <property type="evidence" value="ECO:0007669"/>
    <property type="project" value="UniProtKB-UniRule"/>
</dbReference>
<evidence type="ECO:0000256" key="1">
    <source>
        <dbReference type="ARBA" id="ARBA00004496"/>
    </source>
</evidence>
<dbReference type="GO" id="GO:0009432">
    <property type="term" value="P:SOS response"/>
    <property type="evidence" value="ECO:0007669"/>
    <property type="project" value="TreeGrafter"/>
</dbReference>
<keyword evidence="18" id="KW-1185">Reference proteome</keyword>
<evidence type="ECO:0000313" key="18">
    <source>
        <dbReference type="Proteomes" id="UP000192731"/>
    </source>
</evidence>
<dbReference type="Pfam" id="PF21999">
    <property type="entry name" value="IMS_HHH_1"/>
    <property type="match status" value="1"/>
</dbReference>
<accession>A0A1W1UJ43</accession>
<reference evidence="17 18" key="1">
    <citation type="submission" date="2017-04" db="EMBL/GenBank/DDBJ databases">
        <authorList>
            <person name="Afonso C.L."/>
            <person name="Miller P.J."/>
            <person name="Scott M.A."/>
            <person name="Spackman E."/>
            <person name="Goraichik I."/>
            <person name="Dimitrov K.M."/>
            <person name="Suarez D.L."/>
            <person name="Swayne D.E."/>
        </authorList>
    </citation>
    <scope>NUCLEOTIDE SEQUENCE [LARGE SCALE GENOMIC DNA]</scope>
    <source>
        <strain evidence="17 18">DSM 11270</strain>
    </source>
</reference>
<dbReference type="GO" id="GO:0042276">
    <property type="term" value="P:error-prone translesion synthesis"/>
    <property type="evidence" value="ECO:0007669"/>
    <property type="project" value="TreeGrafter"/>
</dbReference>
<dbReference type="EMBL" id="FWWT01000006">
    <property type="protein sequence ID" value="SMB81059.1"/>
    <property type="molecule type" value="Genomic_DNA"/>
</dbReference>
<dbReference type="Proteomes" id="UP000192731">
    <property type="component" value="Unassembled WGS sequence"/>
</dbReference>
<evidence type="ECO:0000256" key="3">
    <source>
        <dbReference type="ARBA" id="ARBA00022457"/>
    </source>
</evidence>
<sequence>MHRYILHCDLNNFYASVECMLNPELKGKAVAVCGKQEERHGIVLAKSEKAKKMGVKTGEAICQAKRKCPDLITVLPNFATYIKYSKLTRDIYYRYTDMVEAFGIDECWLDVTGSISLFGNSYEIAYKIKETVKEELGLTISIGVSFNKIFAKLGSDMKKPDAITCIERENFKEQIWNLPAGDLLGVGSATKRKLEKYGIKTIGQIANTTQDFMKRLLGKNGTQLWMYANGLDDSRVATRDYFVPYKTIGHSITCTSDLLNLEEVWCVFLELSQNVSKRLRAYNLTTRKIQISIKDNTLVSKEYQGCLDLPTSSYHDIAKFALKIFIQKHIWINNIRAVGVRAIDLQNSQKIEQCSLFCDHKAKERINKLEETIETIRDKYGSKIINNAVLMVNSKTPDIRIEEQLIMPSAMYR</sequence>
<comment type="cofactor">
    <cofactor evidence="15">
        <name>Mg(2+)</name>
        <dbReference type="ChEBI" id="CHEBI:18420"/>
    </cofactor>
    <text evidence="15">Binds 2 magnesium ions per subunit.</text>
</comment>
<evidence type="ECO:0000256" key="2">
    <source>
        <dbReference type="ARBA" id="ARBA00010945"/>
    </source>
</evidence>
<dbReference type="STRING" id="656914.SAMN00017405_2031"/>
<comment type="catalytic activity">
    <reaction evidence="14 15">
        <text>DNA(n) + a 2'-deoxyribonucleoside 5'-triphosphate = DNA(n+1) + diphosphate</text>
        <dbReference type="Rhea" id="RHEA:22508"/>
        <dbReference type="Rhea" id="RHEA-COMP:17339"/>
        <dbReference type="Rhea" id="RHEA-COMP:17340"/>
        <dbReference type="ChEBI" id="CHEBI:33019"/>
        <dbReference type="ChEBI" id="CHEBI:61560"/>
        <dbReference type="ChEBI" id="CHEBI:173112"/>
        <dbReference type="EC" id="2.7.7.7"/>
    </reaction>
</comment>
<dbReference type="EC" id="2.7.7.7" evidence="15"/>
<comment type="subunit">
    <text evidence="15">Monomer.</text>
</comment>
<evidence type="ECO:0000256" key="11">
    <source>
        <dbReference type="ARBA" id="ARBA00022932"/>
    </source>
</evidence>